<dbReference type="EMBL" id="JAPDIA010000003">
    <property type="protein sequence ID" value="MDG0810453.1"/>
    <property type="molecule type" value="Genomic_DNA"/>
</dbReference>
<dbReference type="RefSeq" id="WP_277532284.1">
    <property type="nucleotide sequence ID" value="NZ_JAPDIA010000003.1"/>
</dbReference>
<dbReference type="Gene3D" id="3.40.50.10490">
    <property type="entry name" value="Glucose-6-phosphate isomerase like protein, domain 1"/>
    <property type="match status" value="1"/>
</dbReference>
<accession>A0A9X4KTF5</accession>
<keyword evidence="2" id="KW-0413">Isomerase</keyword>
<dbReference type="PROSITE" id="PS51464">
    <property type="entry name" value="SIS"/>
    <property type="match status" value="1"/>
</dbReference>
<name>A0A9X4KTF5_9BACL</name>
<evidence type="ECO:0000259" key="1">
    <source>
        <dbReference type="PROSITE" id="PS51464"/>
    </source>
</evidence>
<evidence type="ECO:0000313" key="3">
    <source>
        <dbReference type="Proteomes" id="UP001153404"/>
    </source>
</evidence>
<dbReference type="AlphaFoldDB" id="A0A9X4KTF5"/>
<dbReference type="GO" id="GO:1901135">
    <property type="term" value="P:carbohydrate derivative metabolic process"/>
    <property type="evidence" value="ECO:0007669"/>
    <property type="project" value="InterPro"/>
</dbReference>
<dbReference type="Pfam" id="PF13580">
    <property type="entry name" value="SIS_2"/>
    <property type="match status" value="1"/>
</dbReference>
<keyword evidence="3" id="KW-1185">Reference proteome</keyword>
<dbReference type="Proteomes" id="UP001153404">
    <property type="component" value="Unassembled WGS sequence"/>
</dbReference>
<sequence length="137" mass="14720">MLIVASVSGRNDVPVEMALWARDQGITVVALTSVAYSEAVTSRHASGRRLFEIADMILDLMCPEGDAVLDIAGLPVKTGAISTVTGITIMHAVVSETLRLLVARGMTPPVFMSGNRDGGDAYNQALLARYRTQIHYM</sequence>
<dbReference type="InterPro" id="IPR046348">
    <property type="entry name" value="SIS_dom_sf"/>
</dbReference>
<dbReference type="NCBIfam" id="NF002805">
    <property type="entry name" value="PRK02947.1"/>
    <property type="match status" value="1"/>
</dbReference>
<proteinExistence type="predicted"/>
<dbReference type="GO" id="GO:0016853">
    <property type="term" value="F:isomerase activity"/>
    <property type="evidence" value="ECO:0007669"/>
    <property type="project" value="UniProtKB-KW"/>
</dbReference>
<gene>
    <name evidence="2" type="ORF">OMP40_14660</name>
</gene>
<reference evidence="2" key="1">
    <citation type="submission" date="2022-10" db="EMBL/GenBank/DDBJ databases">
        <title>Comparative genomic analysis of Cohnella hashimotonis sp. nov., isolated from the International Space Station.</title>
        <authorList>
            <person name="Simpson A."/>
            <person name="Venkateswaran K."/>
        </authorList>
    </citation>
    <scope>NUCLEOTIDE SEQUENCE</scope>
    <source>
        <strain evidence="2">DSM 28161</strain>
    </source>
</reference>
<feature type="domain" description="SIS" evidence="1">
    <location>
        <begin position="1"/>
        <end position="108"/>
    </location>
</feature>
<dbReference type="InterPro" id="IPR001347">
    <property type="entry name" value="SIS_dom"/>
</dbReference>
<dbReference type="SUPFAM" id="SSF53697">
    <property type="entry name" value="SIS domain"/>
    <property type="match status" value="1"/>
</dbReference>
<comment type="caution">
    <text evidence="2">The sequence shown here is derived from an EMBL/GenBank/DDBJ whole genome shotgun (WGS) entry which is preliminary data.</text>
</comment>
<organism evidence="2 3">
    <name type="scientific">Cohnella rhizosphaerae</name>
    <dbReference type="NCBI Taxonomy" id="1457232"/>
    <lineage>
        <taxon>Bacteria</taxon>
        <taxon>Bacillati</taxon>
        <taxon>Bacillota</taxon>
        <taxon>Bacilli</taxon>
        <taxon>Bacillales</taxon>
        <taxon>Paenibacillaceae</taxon>
        <taxon>Cohnella</taxon>
    </lineage>
</organism>
<dbReference type="GO" id="GO:0097367">
    <property type="term" value="F:carbohydrate derivative binding"/>
    <property type="evidence" value="ECO:0007669"/>
    <property type="project" value="InterPro"/>
</dbReference>
<evidence type="ECO:0000313" key="2">
    <source>
        <dbReference type="EMBL" id="MDG0810453.1"/>
    </source>
</evidence>
<protein>
    <submittedName>
        <fullName evidence="2">Sugar isomerase domain-containing protein</fullName>
    </submittedName>
</protein>